<dbReference type="STRING" id="693977.Deipr_1667"/>
<dbReference type="InterPro" id="IPR011990">
    <property type="entry name" value="TPR-like_helical_dom_sf"/>
</dbReference>
<evidence type="ECO:0000313" key="5">
    <source>
        <dbReference type="Proteomes" id="UP000007718"/>
    </source>
</evidence>
<feature type="signal peptide" evidence="3">
    <location>
        <begin position="1"/>
        <end position="27"/>
    </location>
</feature>
<dbReference type="eggNOG" id="COG0457">
    <property type="taxonomic scope" value="Bacteria"/>
</dbReference>
<reference evidence="4 5" key="2">
    <citation type="journal article" date="2012" name="Stand. Genomic Sci.">
        <title>Complete genome sequence of the orange-red pigmented, radioresistant Deinococcus proteolyticus type strain (MRP(T)).</title>
        <authorList>
            <person name="Copeland A."/>
            <person name="Zeytun A."/>
            <person name="Yassawong M."/>
            <person name="Nolan M."/>
            <person name="Lucas S."/>
            <person name="Hammon N."/>
            <person name="Deshpande S."/>
            <person name="Cheng J.F."/>
            <person name="Han C."/>
            <person name="Tapia R."/>
            <person name="Goodwin L.A."/>
            <person name="Pitluck S."/>
            <person name="Mavromatis K."/>
            <person name="Liolios K."/>
            <person name="Pagani I."/>
            <person name="Ivanova N."/>
            <person name="Mikhailova N."/>
            <person name="Pati A."/>
            <person name="Chen A."/>
            <person name="Palaniappan K."/>
            <person name="Land M."/>
            <person name="Hauser L."/>
            <person name="Jeffries C.D."/>
            <person name="Brambilla E.M."/>
            <person name="Rohde M."/>
            <person name="Sikorski J."/>
            <person name="Pukall R."/>
            <person name="Goker M."/>
            <person name="Detter J.C."/>
            <person name="Woyke T."/>
            <person name="Bristow J."/>
            <person name="Eisen J.A."/>
            <person name="Markowitz V."/>
            <person name="Hugenholtz P."/>
            <person name="Kyrpides N.C."/>
            <person name="Klenk H.P."/>
            <person name="Lapidus A."/>
        </authorList>
    </citation>
    <scope>NUCLEOTIDE SEQUENCE [LARGE SCALE GENOMIC DNA]</scope>
    <source>
        <strain evidence="5">ATCC 35074 / DSM 20540 / JCM 6276 / NBRC 101906 / NCIMB 13154 / VKM Ac-1939 / CCM 2703 / MRP</strain>
    </source>
</reference>
<reference evidence="5" key="1">
    <citation type="submission" date="2011-02" db="EMBL/GenBank/DDBJ databases">
        <title>The complete sequence of chromosome of Deinococcus proteolyticus DSM 20540.</title>
        <authorList>
            <consortium name="US DOE Joint Genome Institute (JGI-PGF)"/>
            <person name="Lucas S."/>
            <person name="Copeland A."/>
            <person name="Lapidus A."/>
            <person name="Bruce D."/>
            <person name="Goodwin L."/>
            <person name="Pitluck S."/>
            <person name="Kyrpides N."/>
            <person name="Mavromatis K."/>
            <person name="Pagani I."/>
            <person name="Ivanova N."/>
            <person name="Ovchinnikova G."/>
            <person name="Zeytun A."/>
            <person name="Detter J.C."/>
            <person name="Han C."/>
            <person name="Land M."/>
            <person name="Hauser L."/>
            <person name="Markowitz V."/>
            <person name="Cheng J.-F."/>
            <person name="Hugenholtz P."/>
            <person name="Woyke T."/>
            <person name="Wu D."/>
            <person name="Pukall R."/>
            <person name="Steenblock K."/>
            <person name="Brambilla E."/>
            <person name="Klenk H.-P."/>
            <person name="Eisen J.A."/>
        </authorList>
    </citation>
    <scope>NUCLEOTIDE SEQUENCE [LARGE SCALE GENOMIC DNA]</scope>
    <source>
        <strain evidence="5">ATCC 35074 / DSM 20540 / JCM 6276 / NBRC 101906 / NCIMB 13154 / VKM Ac-1939 / CCM 2703 / MRP</strain>
    </source>
</reference>
<evidence type="ECO:0000256" key="3">
    <source>
        <dbReference type="SAM" id="SignalP"/>
    </source>
</evidence>
<evidence type="ECO:0000313" key="4">
    <source>
        <dbReference type="EMBL" id="ADY26801.1"/>
    </source>
</evidence>
<keyword evidence="3" id="KW-0732">Signal</keyword>
<keyword evidence="5" id="KW-1185">Reference proteome</keyword>
<name>F0RKT9_DEIPM</name>
<dbReference type="EMBL" id="CP002536">
    <property type="protein sequence ID" value="ADY26801.1"/>
    <property type="molecule type" value="Genomic_DNA"/>
</dbReference>
<feature type="compositionally biased region" description="Low complexity" evidence="1">
    <location>
        <begin position="31"/>
        <end position="45"/>
    </location>
</feature>
<evidence type="ECO:0000256" key="2">
    <source>
        <dbReference type="SAM" id="Phobius"/>
    </source>
</evidence>
<sequence>MNWKPIRRAGRGLWLAGLLLAAAAAQAQTAPGQGAAGDGSAQQQALPTSTAAGTVTPRTPERSGLAAEVTLRGRELAGLQRGEVVWSQTFAPELGALRGPLRQGGVTYLGAGPAVLAYDEAGRVLARYDLSAPVLTLDGSGGLVRATVSGGDYRETFTLIAPENGAGTQERVVFAPDPAVTLWAMQAGDAVPEERVAQRWASDPLNPFLGLRAAQQARAAGQAEQAAAHLQTLMASAQPFPVWVRLAARLDAAGYPEQADHALELARADAAARGYDPAIRVSRAALAAYGNPTGYIETLLAQGQLNRAEVWLRHLRAMHPRAEGSEALYLRYAALLESQDRTGEASEWRGFAASLREGTLYHQGPAGLARLRDASGLLSLALALSLLLAVLALFRRGRAVQRAELSPYGGRWRAWREWPLERAGRTSLHYAGTGERLVLLGLSAALTVSLSGGLWASRTAELLDTPALNTGTYGGAWAETGLARLPLGSSPEAALLRGLSTQLSGDLSAARVRYQAARSLPCARNNLGVIAALRGDRPGADSLFRAALAAQPGLGAAAYNLGFPVLTLGSEFQERYRTGEPRLCYPDDRSLIRALSGDVSGIWRAQLHDPAGQLRLIAAEARRGRLHPWALLWLAEGLTLAALLLALLPPRRATVSAVSLEDTDGAKSAARASRWSGDSLPGRPPAYLPDRDLLAWVLPGSGLLEWVWGGLLLLGFVAAALAWAAGYALSLRAASAALPWPLSLWPATGWPDSLPGLTSPWPLAVMASSWLLNAACLWALGRRQARQQL</sequence>
<feature type="region of interest" description="Disordered" evidence="1">
    <location>
        <begin position="31"/>
        <end position="64"/>
    </location>
</feature>
<feature type="transmembrane region" description="Helical" evidence="2">
    <location>
        <begin position="374"/>
        <end position="394"/>
    </location>
</feature>
<keyword evidence="2" id="KW-0812">Transmembrane</keyword>
<protein>
    <submittedName>
        <fullName evidence="4">Tetratricopeptide TPR_2</fullName>
    </submittedName>
</protein>
<feature type="chain" id="PRO_5003259544" evidence="3">
    <location>
        <begin position="28"/>
        <end position="789"/>
    </location>
</feature>
<keyword evidence="2" id="KW-1133">Transmembrane helix</keyword>
<feature type="compositionally biased region" description="Polar residues" evidence="1">
    <location>
        <begin position="46"/>
        <end position="57"/>
    </location>
</feature>
<gene>
    <name evidence="4" type="ordered locus">Deipr_1667</name>
</gene>
<feature type="transmembrane region" description="Helical" evidence="2">
    <location>
        <begin position="706"/>
        <end position="724"/>
    </location>
</feature>
<dbReference type="Proteomes" id="UP000007718">
    <property type="component" value="Chromosome"/>
</dbReference>
<keyword evidence="2" id="KW-0472">Membrane</keyword>
<dbReference type="HOGENOM" id="CLU_396252_0_0_0"/>
<dbReference type="RefSeq" id="WP_013615409.1">
    <property type="nucleotide sequence ID" value="NC_015161.1"/>
</dbReference>
<dbReference type="SUPFAM" id="SSF48452">
    <property type="entry name" value="TPR-like"/>
    <property type="match status" value="1"/>
</dbReference>
<organism evidence="4 5">
    <name type="scientific">Deinococcus proteolyticus (strain ATCC 35074 / DSM 20540 / JCM 6276 / NBRC 101906 / NCIMB 13154 / VKM Ac-1939 / CCM 2703 / MRP)</name>
    <dbReference type="NCBI Taxonomy" id="693977"/>
    <lineage>
        <taxon>Bacteria</taxon>
        <taxon>Thermotogati</taxon>
        <taxon>Deinococcota</taxon>
        <taxon>Deinococci</taxon>
        <taxon>Deinococcales</taxon>
        <taxon>Deinococcaceae</taxon>
        <taxon>Deinococcus</taxon>
    </lineage>
</organism>
<dbReference type="KEGG" id="dpt:Deipr_1667"/>
<dbReference type="AlphaFoldDB" id="F0RKT9"/>
<accession>F0RKT9</accession>
<proteinExistence type="predicted"/>
<feature type="transmembrane region" description="Helical" evidence="2">
    <location>
        <begin position="629"/>
        <end position="648"/>
    </location>
</feature>
<dbReference type="OrthoDB" id="53569at2"/>
<evidence type="ECO:0000256" key="1">
    <source>
        <dbReference type="SAM" id="MobiDB-lite"/>
    </source>
</evidence>